<keyword evidence="7" id="KW-1185">Reference proteome</keyword>
<keyword evidence="4" id="KW-0472">Membrane</keyword>
<feature type="region of interest" description="Disordered" evidence="3">
    <location>
        <begin position="160"/>
        <end position="217"/>
    </location>
</feature>
<evidence type="ECO:0000313" key="6">
    <source>
        <dbReference type="EMBL" id="PVD31546.1"/>
    </source>
</evidence>
<organism evidence="6 7">
    <name type="scientific">Pomacea canaliculata</name>
    <name type="common">Golden apple snail</name>
    <dbReference type="NCBI Taxonomy" id="400727"/>
    <lineage>
        <taxon>Eukaryota</taxon>
        <taxon>Metazoa</taxon>
        <taxon>Spiralia</taxon>
        <taxon>Lophotrochozoa</taxon>
        <taxon>Mollusca</taxon>
        <taxon>Gastropoda</taxon>
        <taxon>Caenogastropoda</taxon>
        <taxon>Architaenioglossa</taxon>
        <taxon>Ampullarioidea</taxon>
        <taxon>Ampullariidae</taxon>
        <taxon>Pomacea</taxon>
    </lineage>
</organism>
<dbReference type="Proteomes" id="UP000245119">
    <property type="component" value="Linkage Group LG4"/>
</dbReference>
<feature type="compositionally biased region" description="Low complexity" evidence="3">
    <location>
        <begin position="170"/>
        <end position="180"/>
    </location>
</feature>
<feature type="compositionally biased region" description="Low complexity" evidence="3">
    <location>
        <begin position="403"/>
        <end position="412"/>
    </location>
</feature>
<sequence>MFCLHVADCEVLQATQYSYVTSRNSTVTEYGCKEGYRHLSGDLIRYCFNSTWTGEAPACTVDSVLPKAYLVMLIIGATLSVFVACIPYDFYRYRKRKKAVRKHQERLSLMTRIAPGHAKMMTEIVPAEQRLPAGQRRFGFRSLIKAFRFVADKMKTTNGDEALGCGGVDGDTTTSSNNGGLSTGGAYEGGGPKSPRSPLVAAASSSSPNPNESCKAQERMSAVIRLWTGGRGFPARARSLDATDDHLPLFPNKRNSLASNNNPSAISTAATSAATAAAAATAGSALSVDNPNRRPSVVEEFPAAEEEERERATDIDHVVDMRGVAIAAADGCESGNEEAGMGPETAVGPPPRALRIPKSSSARFVQLTASIPLHRDQREDGACVGGKFKVKQRSSTGGLYDGSLSSPSSSSLWQERGLRPSVSADPNNRVAALTEVNVAAFNDERFEGESEGKAPELVSPEPMIISPQVSSPSSQGTTSQDSGGKKWCKRMSTTSSATTDEADISSWDGGPTRADVH</sequence>
<evidence type="ECO:0000256" key="1">
    <source>
        <dbReference type="ARBA" id="ARBA00023157"/>
    </source>
</evidence>
<evidence type="ECO:0000259" key="5">
    <source>
        <dbReference type="PROSITE" id="PS50923"/>
    </source>
</evidence>
<keyword evidence="2" id="KW-0768">Sushi</keyword>
<comment type="caution">
    <text evidence="2">Lacks conserved residue(s) required for the propagation of feature annotation.</text>
</comment>
<feature type="transmembrane region" description="Helical" evidence="4">
    <location>
        <begin position="68"/>
        <end position="91"/>
    </location>
</feature>
<name>A0A2T7PDQ3_POMCA</name>
<feature type="region of interest" description="Disordered" evidence="3">
    <location>
        <begin position="393"/>
        <end position="426"/>
    </location>
</feature>
<feature type="region of interest" description="Disordered" evidence="3">
    <location>
        <begin position="332"/>
        <end position="352"/>
    </location>
</feature>
<feature type="disulfide bond" evidence="2">
    <location>
        <begin position="32"/>
        <end position="59"/>
    </location>
</feature>
<feature type="compositionally biased region" description="Basic and acidic residues" evidence="3">
    <location>
        <begin position="443"/>
        <end position="454"/>
    </location>
</feature>
<proteinExistence type="predicted"/>
<keyword evidence="4" id="KW-0812">Transmembrane</keyword>
<evidence type="ECO:0000256" key="2">
    <source>
        <dbReference type="PROSITE-ProRule" id="PRU00302"/>
    </source>
</evidence>
<dbReference type="Pfam" id="PF00084">
    <property type="entry name" value="Sushi"/>
    <property type="match status" value="1"/>
</dbReference>
<comment type="caution">
    <text evidence="6">The sequence shown here is derived from an EMBL/GenBank/DDBJ whole genome shotgun (WGS) entry which is preliminary data.</text>
</comment>
<dbReference type="OrthoDB" id="6065849at2759"/>
<keyword evidence="4" id="KW-1133">Transmembrane helix</keyword>
<evidence type="ECO:0000256" key="4">
    <source>
        <dbReference type="SAM" id="Phobius"/>
    </source>
</evidence>
<gene>
    <name evidence="6" type="ORF">C0Q70_06959</name>
</gene>
<evidence type="ECO:0000313" key="7">
    <source>
        <dbReference type="Proteomes" id="UP000245119"/>
    </source>
</evidence>
<feature type="domain" description="Sushi" evidence="5">
    <location>
        <begin position="7"/>
        <end position="61"/>
    </location>
</feature>
<feature type="compositionally biased region" description="Low complexity" evidence="3">
    <location>
        <begin position="194"/>
        <end position="213"/>
    </location>
</feature>
<dbReference type="EMBL" id="PZQS01000004">
    <property type="protein sequence ID" value="PVD31546.1"/>
    <property type="molecule type" value="Genomic_DNA"/>
</dbReference>
<feature type="compositionally biased region" description="Gly residues" evidence="3">
    <location>
        <begin position="181"/>
        <end position="192"/>
    </location>
</feature>
<dbReference type="AlphaFoldDB" id="A0A2T7PDQ3"/>
<dbReference type="CDD" id="cd00033">
    <property type="entry name" value="CCP"/>
    <property type="match status" value="1"/>
</dbReference>
<dbReference type="SUPFAM" id="SSF57535">
    <property type="entry name" value="Complement control module/SCR domain"/>
    <property type="match status" value="1"/>
</dbReference>
<accession>A0A2T7PDQ3</accession>
<feature type="region of interest" description="Disordered" evidence="3">
    <location>
        <begin position="443"/>
        <end position="517"/>
    </location>
</feature>
<dbReference type="Gene3D" id="2.10.70.10">
    <property type="entry name" value="Complement Module, domain 1"/>
    <property type="match status" value="1"/>
</dbReference>
<evidence type="ECO:0000256" key="3">
    <source>
        <dbReference type="SAM" id="MobiDB-lite"/>
    </source>
</evidence>
<dbReference type="InterPro" id="IPR000436">
    <property type="entry name" value="Sushi_SCR_CCP_dom"/>
</dbReference>
<keyword evidence="1 2" id="KW-1015">Disulfide bond</keyword>
<reference evidence="6 7" key="1">
    <citation type="submission" date="2018-04" db="EMBL/GenBank/DDBJ databases">
        <title>The genome of golden apple snail Pomacea canaliculata provides insight into stress tolerance and invasive adaptation.</title>
        <authorList>
            <person name="Liu C."/>
            <person name="Liu B."/>
            <person name="Ren Y."/>
            <person name="Zhang Y."/>
            <person name="Wang H."/>
            <person name="Li S."/>
            <person name="Jiang F."/>
            <person name="Yin L."/>
            <person name="Zhang G."/>
            <person name="Qian W."/>
            <person name="Fan W."/>
        </authorList>
    </citation>
    <scope>NUCLEOTIDE SEQUENCE [LARGE SCALE GENOMIC DNA]</scope>
    <source>
        <strain evidence="6">SZHN2017</strain>
        <tissue evidence="6">Muscle</tissue>
    </source>
</reference>
<dbReference type="PROSITE" id="PS50923">
    <property type="entry name" value="SUSHI"/>
    <property type="match status" value="1"/>
</dbReference>
<protein>
    <recommendedName>
        <fullName evidence="5">Sushi domain-containing protein</fullName>
    </recommendedName>
</protein>
<feature type="compositionally biased region" description="Low complexity" evidence="3">
    <location>
        <begin position="466"/>
        <end position="482"/>
    </location>
</feature>
<dbReference type="InterPro" id="IPR035976">
    <property type="entry name" value="Sushi/SCR/CCP_sf"/>
</dbReference>